<dbReference type="Proteomes" id="UP000198847">
    <property type="component" value="Unassembled WGS sequence"/>
</dbReference>
<proteinExistence type="inferred from homology"/>
<evidence type="ECO:0000256" key="4">
    <source>
        <dbReference type="ARBA" id="ARBA00022692"/>
    </source>
</evidence>
<keyword evidence="5 7" id="KW-1133">Transmembrane helix</keyword>
<dbReference type="EMBL" id="FODY01000029">
    <property type="protein sequence ID" value="SEP43071.1"/>
    <property type="molecule type" value="Genomic_DNA"/>
</dbReference>
<dbReference type="Gene3D" id="1.10.3720.10">
    <property type="entry name" value="MetI-like"/>
    <property type="match status" value="1"/>
</dbReference>
<reference evidence="9 10" key="1">
    <citation type="submission" date="2016-10" db="EMBL/GenBank/DDBJ databases">
        <authorList>
            <person name="de Groot N.N."/>
        </authorList>
    </citation>
    <scope>NUCLEOTIDE SEQUENCE [LARGE SCALE GENOMIC DNA]</scope>
    <source>
        <strain evidence="9 10">DSM 13305</strain>
    </source>
</reference>
<comment type="similarity">
    <text evidence="7">Belongs to the binding-protein-dependent transport system permease family.</text>
</comment>
<gene>
    <name evidence="9" type="ORF">SAMN04490178_12945</name>
</gene>
<sequence>MLGRAKGYSVELAVMEEQGASPIGTGWKKTQQLVRLLRQKGVLTWLLLAVLWNGVALFYPPSFFPGIGQTVVGSWEIIQDGTLVWFMLISLLRVYSGWLLGSLLAVPVGLLIGRSEVVRELAEPFVNFFRAIPAIAFLTLFIMWFGVGEESKIILILYSTFFIVVINTAAGVLSLGKDKIQAARSLGASEGQIFFHVMIPSVIPHIFTGVRLGLGAAFTSIVAAEMLAAKAGIGYLIFTSRLYFRTDWIFTGLVVLGIMGFLSDKLLRWGGALALKKYGVRNEVNFGE</sequence>
<keyword evidence="2 7" id="KW-0813">Transport</keyword>
<dbReference type="GO" id="GO:0042918">
    <property type="term" value="P:alkanesulfonate transmembrane transport"/>
    <property type="evidence" value="ECO:0007669"/>
    <property type="project" value="UniProtKB-ARBA"/>
</dbReference>
<dbReference type="InterPro" id="IPR000515">
    <property type="entry name" value="MetI-like"/>
</dbReference>
<feature type="transmembrane region" description="Helical" evidence="7">
    <location>
        <begin position="125"/>
        <end position="147"/>
    </location>
</feature>
<keyword evidence="3" id="KW-1003">Cell membrane</keyword>
<evidence type="ECO:0000313" key="9">
    <source>
        <dbReference type="EMBL" id="SEP43071.1"/>
    </source>
</evidence>
<dbReference type="FunFam" id="1.10.3720.10:FF:000003">
    <property type="entry name" value="Aliphatic sulfonate ABC transporter permease"/>
    <property type="match status" value="1"/>
</dbReference>
<feature type="domain" description="ABC transmembrane type-1" evidence="8">
    <location>
        <begin position="87"/>
        <end position="267"/>
    </location>
</feature>
<keyword evidence="4 7" id="KW-0812">Transmembrane</keyword>
<dbReference type="GO" id="GO:0005886">
    <property type="term" value="C:plasma membrane"/>
    <property type="evidence" value="ECO:0007669"/>
    <property type="project" value="UniProtKB-SubCell"/>
</dbReference>
<dbReference type="RefSeq" id="WP_218140727.1">
    <property type="nucleotide sequence ID" value="NZ_FODY01000029.1"/>
</dbReference>
<evidence type="ECO:0000313" key="10">
    <source>
        <dbReference type="Proteomes" id="UP000198847"/>
    </source>
</evidence>
<dbReference type="PANTHER" id="PTHR30151">
    <property type="entry name" value="ALKANE SULFONATE ABC TRANSPORTER-RELATED, MEMBRANE SUBUNIT"/>
    <property type="match status" value="1"/>
</dbReference>
<accession>A0A1H8XTI5</accession>
<evidence type="ECO:0000256" key="3">
    <source>
        <dbReference type="ARBA" id="ARBA00022475"/>
    </source>
</evidence>
<dbReference type="CDD" id="cd06261">
    <property type="entry name" value="TM_PBP2"/>
    <property type="match status" value="1"/>
</dbReference>
<evidence type="ECO:0000256" key="5">
    <source>
        <dbReference type="ARBA" id="ARBA00022989"/>
    </source>
</evidence>
<evidence type="ECO:0000256" key="2">
    <source>
        <dbReference type="ARBA" id="ARBA00022448"/>
    </source>
</evidence>
<dbReference type="PROSITE" id="PS50928">
    <property type="entry name" value="ABC_TM1"/>
    <property type="match status" value="1"/>
</dbReference>
<comment type="subcellular location">
    <subcellularLocation>
        <location evidence="1 7">Cell membrane</location>
        <topology evidence="1 7">Multi-pass membrane protein</topology>
    </subcellularLocation>
</comment>
<dbReference type="SUPFAM" id="SSF161098">
    <property type="entry name" value="MetI-like"/>
    <property type="match status" value="1"/>
</dbReference>
<protein>
    <submittedName>
        <fullName evidence="9">NitT/TauT family transport system permease protein</fullName>
    </submittedName>
</protein>
<organism evidence="9 10">
    <name type="scientific">Propionispora vibrioides</name>
    <dbReference type="NCBI Taxonomy" id="112903"/>
    <lineage>
        <taxon>Bacteria</taxon>
        <taxon>Bacillati</taxon>
        <taxon>Bacillota</taxon>
        <taxon>Negativicutes</taxon>
        <taxon>Selenomonadales</taxon>
        <taxon>Sporomusaceae</taxon>
        <taxon>Propionispora</taxon>
    </lineage>
</organism>
<feature type="transmembrane region" description="Helical" evidence="7">
    <location>
        <begin position="42"/>
        <end position="63"/>
    </location>
</feature>
<evidence type="ECO:0000256" key="1">
    <source>
        <dbReference type="ARBA" id="ARBA00004651"/>
    </source>
</evidence>
<dbReference type="InterPro" id="IPR035906">
    <property type="entry name" value="MetI-like_sf"/>
</dbReference>
<keyword evidence="6 7" id="KW-0472">Membrane</keyword>
<evidence type="ECO:0000256" key="7">
    <source>
        <dbReference type="RuleBase" id="RU363032"/>
    </source>
</evidence>
<dbReference type="Pfam" id="PF00528">
    <property type="entry name" value="BPD_transp_1"/>
    <property type="match status" value="1"/>
</dbReference>
<dbReference type="PANTHER" id="PTHR30151:SF0">
    <property type="entry name" value="ABC TRANSPORTER PERMEASE PROTEIN MJ0413-RELATED"/>
    <property type="match status" value="1"/>
</dbReference>
<keyword evidence="10" id="KW-1185">Reference proteome</keyword>
<feature type="transmembrane region" description="Helical" evidence="7">
    <location>
        <begin position="212"/>
        <end position="236"/>
    </location>
</feature>
<feature type="transmembrane region" description="Helical" evidence="7">
    <location>
        <begin position="248"/>
        <end position="267"/>
    </location>
</feature>
<evidence type="ECO:0000256" key="6">
    <source>
        <dbReference type="ARBA" id="ARBA00023136"/>
    </source>
</evidence>
<feature type="transmembrane region" description="Helical" evidence="7">
    <location>
        <begin position="153"/>
        <end position="175"/>
    </location>
</feature>
<feature type="transmembrane region" description="Helical" evidence="7">
    <location>
        <begin position="83"/>
        <end position="113"/>
    </location>
</feature>
<name>A0A1H8XTI5_9FIRM</name>
<dbReference type="STRING" id="112903.SAMN04490178_12945"/>
<evidence type="ECO:0000259" key="8">
    <source>
        <dbReference type="PROSITE" id="PS50928"/>
    </source>
</evidence>
<dbReference type="AlphaFoldDB" id="A0A1H8XTI5"/>